<keyword evidence="1" id="KW-0479">Metal-binding</keyword>
<dbReference type="InterPro" id="IPR013083">
    <property type="entry name" value="Znf_RING/FYVE/PHD"/>
</dbReference>
<gene>
    <name evidence="6" type="ORF">LY90DRAFT_507026</name>
</gene>
<evidence type="ECO:0000256" key="1">
    <source>
        <dbReference type="ARBA" id="ARBA00022723"/>
    </source>
</evidence>
<accession>A0A1Y2D9L3</accession>
<protein>
    <recommendedName>
        <fullName evidence="5">RING-type domain-containing protein</fullName>
    </recommendedName>
</protein>
<comment type="caution">
    <text evidence="6">The sequence shown here is derived from an EMBL/GenBank/DDBJ whole genome shotgun (WGS) entry which is preliminary data.</text>
</comment>
<dbReference type="SUPFAM" id="SSF57850">
    <property type="entry name" value="RING/U-box"/>
    <property type="match status" value="1"/>
</dbReference>
<dbReference type="PROSITE" id="PS00518">
    <property type="entry name" value="ZF_RING_1"/>
    <property type="match status" value="1"/>
</dbReference>
<dbReference type="InterPro" id="IPR001841">
    <property type="entry name" value="Znf_RING"/>
</dbReference>
<dbReference type="STRING" id="1754190.A0A1Y2D9L3"/>
<dbReference type="SMART" id="SM00184">
    <property type="entry name" value="RING"/>
    <property type="match status" value="1"/>
</dbReference>
<feature type="domain" description="RING-type" evidence="5">
    <location>
        <begin position="187"/>
        <end position="228"/>
    </location>
</feature>
<dbReference type="PANTHER" id="PTHR23041:SF78">
    <property type="entry name" value="E3 UBIQUITIN-PROTEIN LIGASE RNF4"/>
    <property type="match status" value="1"/>
</dbReference>
<keyword evidence="7" id="KW-1185">Reference proteome</keyword>
<dbReference type="AlphaFoldDB" id="A0A1Y2D9L3"/>
<evidence type="ECO:0000313" key="7">
    <source>
        <dbReference type="Proteomes" id="UP000193920"/>
    </source>
</evidence>
<dbReference type="OrthoDB" id="6105938at2759"/>
<dbReference type="PANTHER" id="PTHR23041">
    <property type="entry name" value="RING FINGER DOMAIN-CONTAINING"/>
    <property type="match status" value="1"/>
</dbReference>
<dbReference type="Pfam" id="PF13639">
    <property type="entry name" value="zf-RING_2"/>
    <property type="match status" value="1"/>
</dbReference>
<dbReference type="EMBL" id="MCOG01000076">
    <property type="protein sequence ID" value="ORY55816.1"/>
    <property type="molecule type" value="Genomic_DNA"/>
</dbReference>
<evidence type="ECO:0000313" key="6">
    <source>
        <dbReference type="EMBL" id="ORY55816.1"/>
    </source>
</evidence>
<dbReference type="InterPro" id="IPR017907">
    <property type="entry name" value="Znf_RING_CS"/>
</dbReference>
<organism evidence="6 7">
    <name type="scientific">Neocallimastix californiae</name>
    <dbReference type="NCBI Taxonomy" id="1754190"/>
    <lineage>
        <taxon>Eukaryota</taxon>
        <taxon>Fungi</taxon>
        <taxon>Fungi incertae sedis</taxon>
        <taxon>Chytridiomycota</taxon>
        <taxon>Chytridiomycota incertae sedis</taxon>
        <taxon>Neocallimastigomycetes</taxon>
        <taxon>Neocallimastigales</taxon>
        <taxon>Neocallimastigaceae</taxon>
        <taxon>Neocallimastix</taxon>
    </lineage>
</organism>
<evidence type="ECO:0000256" key="4">
    <source>
        <dbReference type="PROSITE-ProRule" id="PRU00175"/>
    </source>
</evidence>
<dbReference type="Gene3D" id="3.30.40.10">
    <property type="entry name" value="Zinc/RING finger domain, C3HC4 (zinc finger)"/>
    <property type="match status" value="1"/>
</dbReference>
<reference evidence="6 7" key="1">
    <citation type="submission" date="2016-08" db="EMBL/GenBank/DDBJ databases">
        <title>A Parts List for Fungal Cellulosomes Revealed by Comparative Genomics.</title>
        <authorList>
            <consortium name="DOE Joint Genome Institute"/>
            <person name="Haitjema C.H."/>
            <person name="Gilmore S.P."/>
            <person name="Henske J.K."/>
            <person name="Solomon K.V."/>
            <person name="De Groot R."/>
            <person name="Kuo A."/>
            <person name="Mondo S.J."/>
            <person name="Salamov A.A."/>
            <person name="Labutti K."/>
            <person name="Zhao Z."/>
            <person name="Chiniquy J."/>
            <person name="Barry K."/>
            <person name="Brewer H.M."/>
            <person name="Purvine S.O."/>
            <person name="Wright A.T."/>
            <person name="Boxma B."/>
            <person name="Van Alen T."/>
            <person name="Hackstein J.H."/>
            <person name="Baker S.E."/>
            <person name="Grigoriev I.V."/>
            <person name="O'Malley M.A."/>
        </authorList>
    </citation>
    <scope>NUCLEOTIDE SEQUENCE [LARGE SCALE GENOMIC DNA]</scope>
    <source>
        <strain evidence="6 7">G1</strain>
    </source>
</reference>
<name>A0A1Y2D9L3_9FUNG</name>
<dbReference type="GO" id="GO:0008270">
    <property type="term" value="F:zinc ion binding"/>
    <property type="evidence" value="ECO:0007669"/>
    <property type="project" value="UniProtKB-KW"/>
</dbReference>
<evidence type="ECO:0000256" key="2">
    <source>
        <dbReference type="ARBA" id="ARBA00022771"/>
    </source>
</evidence>
<keyword evidence="3" id="KW-0862">Zinc</keyword>
<dbReference type="InterPro" id="IPR047134">
    <property type="entry name" value="RNF4"/>
</dbReference>
<sequence length="244" mass="27884">MESKRKYSPYRSVINNVEKKVKQNLENFVKNNNVRCYIQNYKSVIIQNKENTLPSFDKLCEKVIIPFNDLSKYHIINDEGSSTIQSINEIIELTGKSIISYRNPSSSHGPHYNNNERRRNVLSSSFSGRYRRSANNIRESLPVVKFSNSSNSSHVTETPSTSAGNIIEKGKNEEKSENSVKYYKISCPICLDNSTVSTRLDSTICGHVFCHECLSKALKFKKRCPVCRGSLRGRYAVHPLYLEE</sequence>
<keyword evidence="2 4" id="KW-0863">Zinc-finger</keyword>
<dbReference type="Proteomes" id="UP000193920">
    <property type="component" value="Unassembled WGS sequence"/>
</dbReference>
<proteinExistence type="predicted"/>
<dbReference type="PROSITE" id="PS50089">
    <property type="entry name" value="ZF_RING_2"/>
    <property type="match status" value="1"/>
</dbReference>
<evidence type="ECO:0000256" key="3">
    <source>
        <dbReference type="ARBA" id="ARBA00022833"/>
    </source>
</evidence>
<evidence type="ECO:0000259" key="5">
    <source>
        <dbReference type="PROSITE" id="PS50089"/>
    </source>
</evidence>